<keyword evidence="8" id="KW-0406">Ion transport</keyword>
<dbReference type="InterPro" id="IPR002523">
    <property type="entry name" value="MgTranspt_CorA/ZnTranspt_ZntB"/>
</dbReference>
<dbReference type="CDD" id="cd12830">
    <property type="entry name" value="MtCorA-like"/>
    <property type="match status" value="1"/>
</dbReference>
<evidence type="ECO:0000256" key="8">
    <source>
        <dbReference type="ARBA" id="ARBA00023065"/>
    </source>
</evidence>
<sequence>MIVNSMAYRQGREPEVVAVEDISEFIKQPDTFIWLGLLEPDLAFMNTIKQEFNLHELAIEDALTAHQRPKIERYRDSLFIVLKTARRDESGEIHYGETHLFVGKNFLISVRHGQSDSYAKVRQRALENHDKFALGAGYALYCIMDFIVDNYSNIIAKLNDCISNIETAMFNSEFNRDDLQLAYNMRRELSLLRNAAHPVEEICSQLIHLHQETIPESLRPYIRDVQDHASHVVIDADEMREILINAMQVKLALISVQQNEVVKRLAGWGAILVVPTVIFSMYGMNFKNMPELNDYYGYPASLLVTLGICGWIWKKFRNAGWL</sequence>
<keyword evidence="5 12" id="KW-0812">Transmembrane</keyword>
<dbReference type="FunFam" id="1.20.58.340:FF:000004">
    <property type="entry name" value="Magnesium transport protein CorA"/>
    <property type="match status" value="1"/>
</dbReference>
<evidence type="ECO:0000256" key="12">
    <source>
        <dbReference type="SAM" id="Phobius"/>
    </source>
</evidence>
<dbReference type="InterPro" id="IPR045863">
    <property type="entry name" value="CorA_TM1_TM2"/>
</dbReference>
<gene>
    <name evidence="13" type="ORF">SAMN05216516_102179</name>
</gene>
<dbReference type="SUPFAM" id="SSF143865">
    <property type="entry name" value="CorA soluble domain-like"/>
    <property type="match status" value="1"/>
</dbReference>
<dbReference type="STRING" id="1367852.SAMN05216516_102179"/>
<dbReference type="GO" id="GO:0000287">
    <property type="term" value="F:magnesium ion binding"/>
    <property type="evidence" value="ECO:0007669"/>
    <property type="project" value="TreeGrafter"/>
</dbReference>
<comment type="similarity">
    <text evidence="2">Belongs to the CorA metal ion transporter (MIT) (TC 1.A.35) family.</text>
</comment>
<keyword evidence="9 12" id="KW-0472">Membrane</keyword>
<dbReference type="GO" id="GO:0050897">
    <property type="term" value="F:cobalt ion binding"/>
    <property type="evidence" value="ECO:0007669"/>
    <property type="project" value="TreeGrafter"/>
</dbReference>
<evidence type="ECO:0000256" key="7">
    <source>
        <dbReference type="ARBA" id="ARBA00022989"/>
    </source>
</evidence>
<evidence type="ECO:0000313" key="14">
    <source>
        <dbReference type="Proteomes" id="UP000242222"/>
    </source>
</evidence>
<feature type="transmembrane region" description="Helical" evidence="12">
    <location>
        <begin position="265"/>
        <end position="283"/>
    </location>
</feature>
<dbReference type="EMBL" id="FOVC01000002">
    <property type="protein sequence ID" value="SFN06612.1"/>
    <property type="molecule type" value="Genomic_DNA"/>
</dbReference>
<dbReference type="Gene3D" id="3.30.460.20">
    <property type="entry name" value="CorA soluble domain-like"/>
    <property type="match status" value="1"/>
</dbReference>
<dbReference type="Proteomes" id="UP000242222">
    <property type="component" value="Unassembled WGS sequence"/>
</dbReference>
<comment type="subcellular location">
    <subcellularLocation>
        <location evidence="1">Cell membrane</location>
        <topology evidence="1">Multi-pass membrane protein</topology>
    </subcellularLocation>
</comment>
<dbReference type="RefSeq" id="WP_092875520.1">
    <property type="nucleotide sequence ID" value="NZ_FOVC01000002.1"/>
</dbReference>
<dbReference type="PANTHER" id="PTHR46494:SF1">
    <property type="entry name" value="CORA FAMILY METAL ION TRANSPORTER (EUROFUNG)"/>
    <property type="match status" value="1"/>
</dbReference>
<protein>
    <submittedName>
        <fullName evidence="13">Magnesium transporter</fullName>
    </submittedName>
</protein>
<evidence type="ECO:0000256" key="2">
    <source>
        <dbReference type="ARBA" id="ARBA00009765"/>
    </source>
</evidence>
<keyword evidence="4" id="KW-1003">Cell membrane</keyword>
<dbReference type="OrthoDB" id="9803416at2"/>
<evidence type="ECO:0000256" key="9">
    <source>
        <dbReference type="ARBA" id="ARBA00023136"/>
    </source>
</evidence>
<dbReference type="GO" id="GO:0005886">
    <property type="term" value="C:plasma membrane"/>
    <property type="evidence" value="ECO:0007669"/>
    <property type="project" value="UniProtKB-SubCell"/>
</dbReference>
<evidence type="ECO:0000256" key="3">
    <source>
        <dbReference type="ARBA" id="ARBA00022448"/>
    </source>
</evidence>
<organism evidence="13 14">
    <name type="scientific">Izhakiella capsodis</name>
    <dbReference type="NCBI Taxonomy" id="1367852"/>
    <lineage>
        <taxon>Bacteria</taxon>
        <taxon>Pseudomonadati</taxon>
        <taxon>Pseudomonadota</taxon>
        <taxon>Gammaproteobacteria</taxon>
        <taxon>Enterobacterales</taxon>
        <taxon>Erwiniaceae</taxon>
        <taxon>Izhakiella</taxon>
    </lineage>
</organism>
<reference evidence="14" key="1">
    <citation type="submission" date="2016-10" db="EMBL/GenBank/DDBJ databases">
        <authorList>
            <person name="Varghese N."/>
            <person name="Submissions S."/>
        </authorList>
    </citation>
    <scope>NUCLEOTIDE SEQUENCE [LARGE SCALE GENOMIC DNA]</scope>
    <source>
        <strain evidence="14">N6PO6</strain>
    </source>
</reference>
<keyword evidence="7 12" id="KW-1133">Transmembrane helix</keyword>
<dbReference type="GO" id="GO:0015095">
    <property type="term" value="F:magnesium ion transmembrane transporter activity"/>
    <property type="evidence" value="ECO:0007669"/>
    <property type="project" value="TreeGrafter"/>
</dbReference>
<comment type="function">
    <text evidence="11">Mediates influx of magnesium ions. Alternates between open and closed states. Activated by low cytoplasmic Mg(2+) levels. Inactive when cytoplasmic Mg(2+) levels are high.</text>
</comment>
<dbReference type="InterPro" id="IPR045861">
    <property type="entry name" value="CorA_cytoplasmic_dom"/>
</dbReference>
<evidence type="ECO:0000313" key="13">
    <source>
        <dbReference type="EMBL" id="SFN06612.1"/>
    </source>
</evidence>
<comment type="catalytic activity">
    <reaction evidence="10">
        <text>Mg(2+)(in) = Mg(2+)(out)</text>
        <dbReference type="Rhea" id="RHEA:29827"/>
        <dbReference type="ChEBI" id="CHEBI:18420"/>
    </reaction>
</comment>
<dbReference type="SUPFAM" id="SSF144083">
    <property type="entry name" value="Magnesium transport protein CorA, transmembrane region"/>
    <property type="match status" value="1"/>
</dbReference>
<dbReference type="PANTHER" id="PTHR46494">
    <property type="entry name" value="CORA FAMILY METAL ION TRANSPORTER (EUROFUNG)"/>
    <property type="match status" value="1"/>
</dbReference>
<dbReference type="Pfam" id="PF01544">
    <property type="entry name" value="CorA"/>
    <property type="match status" value="1"/>
</dbReference>
<dbReference type="Gene3D" id="1.20.58.340">
    <property type="entry name" value="Magnesium transport protein CorA, transmembrane region"/>
    <property type="match status" value="2"/>
</dbReference>
<dbReference type="AlphaFoldDB" id="A0A1I4VZF5"/>
<evidence type="ECO:0000256" key="5">
    <source>
        <dbReference type="ARBA" id="ARBA00022692"/>
    </source>
</evidence>
<keyword evidence="14" id="KW-1185">Reference proteome</keyword>
<evidence type="ECO:0000256" key="4">
    <source>
        <dbReference type="ARBA" id="ARBA00022475"/>
    </source>
</evidence>
<evidence type="ECO:0000256" key="10">
    <source>
        <dbReference type="ARBA" id="ARBA00034269"/>
    </source>
</evidence>
<evidence type="ECO:0000256" key="11">
    <source>
        <dbReference type="ARBA" id="ARBA00045497"/>
    </source>
</evidence>
<keyword evidence="6" id="KW-0460">Magnesium</keyword>
<dbReference type="GO" id="GO:0015087">
    <property type="term" value="F:cobalt ion transmembrane transporter activity"/>
    <property type="evidence" value="ECO:0007669"/>
    <property type="project" value="TreeGrafter"/>
</dbReference>
<keyword evidence="3" id="KW-0813">Transport</keyword>
<evidence type="ECO:0000256" key="6">
    <source>
        <dbReference type="ARBA" id="ARBA00022842"/>
    </source>
</evidence>
<name>A0A1I4VZF5_9GAMM</name>
<proteinExistence type="inferred from homology"/>
<accession>A0A1I4VZF5</accession>
<feature type="transmembrane region" description="Helical" evidence="12">
    <location>
        <begin position="295"/>
        <end position="313"/>
    </location>
</feature>
<evidence type="ECO:0000256" key="1">
    <source>
        <dbReference type="ARBA" id="ARBA00004651"/>
    </source>
</evidence>